<dbReference type="InterPro" id="IPR036388">
    <property type="entry name" value="WH-like_DNA-bd_sf"/>
</dbReference>
<feature type="domain" description="HTH lysR-type" evidence="5">
    <location>
        <begin position="17"/>
        <end position="74"/>
    </location>
</feature>
<keyword evidence="2" id="KW-0805">Transcription regulation</keyword>
<keyword evidence="4" id="KW-0804">Transcription</keyword>
<name>A0A8J7R5R5_9HYPH</name>
<evidence type="ECO:0000256" key="3">
    <source>
        <dbReference type="ARBA" id="ARBA00023125"/>
    </source>
</evidence>
<keyword evidence="7" id="KW-1185">Reference proteome</keyword>
<proteinExistence type="inferred from homology"/>
<protein>
    <submittedName>
        <fullName evidence="6">LysR family transcriptional regulator</fullName>
    </submittedName>
</protein>
<dbReference type="InterPro" id="IPR037424">
    <property type="entry name" value="NocR_PBP2"/>
</dbReference>
<evidence type="ECO:0000313" key="6">
    <source>
        <dbReference type="EMBL" id="MBP0440320.1"/>
    </source>
</evidence>
<dbReference type="PANTHER" id="PTHR30427:SF1">
    <property type="entry name" value="TRANSCRIPTIONAL ACTIVATOR PROTEIN LYSR"/>
    <property type="match status" value="1"/>
</dbReference>
<dbReference type="GO" id="GO:0003700">
    <property type="term" value="F:DNA-binding transcription factor activity"/>
    <property type="evidence" value="ECO:0007669"/>
    <property type="project" value="InterPro"/>
</dbReference>
<dbReference type="Pfam" id="PF00126">
    <property type="entry name" value="HTH_1"/>
    <property type="match status" value="1"/>
</dbReference>
<dbReference type="Gene3D" id="3.40.190.290">
    <property type="match status" value="1"/>
</dbReference>
<dbReference type="Gene3D" id="1.10.10.10">
    <property type="entry name" value="Winged helix-like DNA-binding domain superfamily/Winged helix DNA-binding domain"/>
    <property type="match status" value="1"/>
</dbReference>
<sequence>MCNNVLERYTLCVGVIMHLGELEAFDAVMRMGSTNRAADFLGISQPAISRAIGRLAKSTRLTLFRQVGGRLAPTPEALSLHEEVQRAFVGLDQLRARAAMIREFGAGGLRLACYPALGLSFAPRAIQRYRAKDRSGHVTLLIAGSNAVRDMVASGQADVGLAADEIDASRVSTQPFMSAPAVCVMPAGHRLASYETVAPKDLAGEPFIALSPDDTARRRVERIFEEAGVQARTVVETQYSEVVCNLALEGVGIGIANSMTFRASKFENRGLIARPFHPQIAFRALVLTAKERVKSAQTQALIAALHDTRGQFGIMAAPTASYDSPSGI</sequence>
<evidence type="ECO:0000256" key="2">
    <source>
        <dbReference type="ARBA" id="ARBA00023015"/>
    </source>
</evidence>
<evidence type="ECO:0000256" key="1">
    <source>
        <dbReference type="ARBA" id="ARBA00009437"/>
    </source>
</evidence>
<keyword evidence="3" id="KW-0238">DNA-binding</keyword>
<comment type="similarity">
    <text evidence="1">Belongs to the LysR transcriptional regulatory family.</text>
</comment>
<dbReference type="GO" id="GO:0043565">
    <property type="term" value="F:sequence-specific DNA binding"/>
    <property type="evidence" value="ECO:0007669"/>
    <property type="project" value="TreeGrafter"/>
</dbReference>
<comment type="caution">
    <text evidence="6">The sequence shown here is derived from an EMBL/GenBank/DDBJ whole genome shotgun (WGS) entry which is preliminary data.</text>
</comment>
<dbReference type="Proteomes" id="UP000666240">
    <property type="component" value="Unassembled WGS sequence"/>
</dbReference>
<dbReference type="InterPro" id="IPR036390">
    <property type="entry name" value="WH_DNA-bd_sf"/>
</dbReference>
<dbReference type="Pfam" id="PF03466">
    <property type="entry name" value="LysR_substrate"/>
    <property type="match status" value="1"/>
</dbReference>
<dbReference type="CDD" id="cd08415">
    <property type="entry name" value="PBP2_LysR_opines_like"/>
    <property type="match status" value="1"/>
</dbReference>
<evidence type="ECO:0000313" key="7">
    <source>
        <dbReference type="Proteomes" id="UP000666240"/>
    </source>
</evidence>
<reference evidence="6" key="1">
    <citation type="submission" date="2021-03" db="EMBL/GenBank/DDBJ databases">
        <title>Genome sequencing and assembly of Tianweitania sediminis.</title>
        <authorList>
            <person name="Chhetri G."/>
        </authorList>
    </citation>
    <scope>NUCLEOTIDE SEQUENCE</scope>
    <source>
        <strain evidence="6">Z8</strain>
    </source>
</reference>
<organism evidence="6 7">
    <name type="scientific">Tianweitania sediminis</name>
    <dbReference type="NCBI Taxonomy" id="1502156"/>
    <lineage>
        <taxon>Bacteria</taxon>
        <taxon>Pseudomonadati</taxon>
        <taxon>Pseudomonadota</taxon>
        <taxon>Alphaproteobacteria</taxon>
        <taxon>Hyphomicrobiales</taxon>
        <taxon>Phyllobacteriaceae</taxon>
        <taxon>Tianweitania</taxon>
    </lineage>
</organism>
<dbReference type="PROSITE" id="PS50931">
    <property type="entry name" value="HTH_LYSR"/>
    <property type="match status" value="1"/>
</dbReference>
<dbReference type="SUPFAM" id="SSF46785">
    <property type="entry name" value="Winged helix' DNA-binding domain"/>
    <property type="match status" value="1"/>
</dbReference>
<evidence type="ECO:0000259" key="5">
    <source>
        <dbReference type="PROSITE" id="PS50931"/>
    </source>
</evidence>
<dbReference type="GO" id="GO:0010628">
    <property type="term" value="P:positive regulation of gene expression"/>
    <property type="evidence" value="ECO:0007669"/>
    <property type="project" value="TreeGrafter"/>
</dbReference>
<dbReference type="InterPro" id="IPR000847">
    <property type="entry name" value="LysR_HTH_N"/>
</dbReference>
<evidence type="ECO:0000256" key="4">
    <source>
        <dbReference type="ARBA" id="ARBA00023163"/>
    </source>
</evidence>
<dbReference type="RefSeq" id="WP_209336356.1">
    <property type="nucleotide sequence ID" value="NZ_JAGIYY010000007.1"/>
</dbReference>
<gene>
    <name evidence="6" type="ORF">J5Y06_16825</name>
</gene>
<dbReference type="EMBL" id="JAGIYY010000007">
    <property type="protein sequence ID" value="MBP0440320.1"/>
    <property type="molecule type" value="Genomic_DNA"/>
</dbReference>
<accession>A0A8J7R5R5</accession>
<dbReference type="PANTHER" id="PTHR30427">
    <property type="entry name" value="TRANSCRIPTIONAL ACTIVATOR PROTEIN LYSR"/>
    <property type="match status" value="1"/>
</dbReference>
<dbReference type="AlphaFoldDB" id="A0A8J7R5R5"/>
<dbReference type="SUPFAM" id="SSF53850">
    <property type="entry name" value="Periplasmic binding protein-like II"/>
    <property type="match status" value="1"/>
</dbReference>
<dbReference type="InterPro" id="IPR005119">
    <property type="entry name" value="LysR_subst-bd"/>
</dbReference>